<dbReference type="PANTHER" id="PTHR30106:SF1">
    <property type="entry name" value="UPF0324 MEMBRANE PROTEIN FN0533"/>
    <property type="match status" value="1"/>
</dbReference>
<reference evidence="8 9" key="1">
    <citation type="submission" date="2017-10" db="EMBL/GenBank/DDBJ databases">
        <title>Novel microbial diversity and functional potential in the marine mammal oral microbiome.</title>
        <authorList>
            <person name="Dudek N.K."/>
            <person name="Sun C.L."/>
            <person name="Burstein D."/>
            <person name="Kantor R.S."/>
            <person name="Aliaga Goltsman D.S."/>
            <person name="Bik E.M."/>
            <person name="Thomas B.C."/>
            <person name="Banfield J.F."/>
            <person name="Relman D.A."/>
        </authorList>
    </citation>
    <scope>NUCLEOTIDE SEQUENCE [LARGE SCALE GENOMIC DNA]</scope>
    <source>
        <strain evidence="8">DOLJORAL78_47_202</strain>
    </source>
</reference>
<evidence type="ECO:0000256" key="7">
    <source>
        <dbReference type="SAM" id="Phobius"/>
    </source>
</evidence>
<feature type="transmembrane region" description="Helical" evidence="7">
    <location>
        <begin position="224"/>
        <end position="243"/>
    </location>
</feature>
<dbReference type="AlphaFoldDB" id="A0A2G6MSD1"/>
<evidence type="ECO:0000256" key="5">
    <source>
        <dbReference type="ARBA" id="ARBA00022989"/>
    </source>
</evidence>
<evidence type="ECO:0000256" key="3">
    <source>
        <dbReference type="ARBA" id="ARBA00022475"/>
    </source>
</evidence>
<sequence length="585" mass="64751">MTDSSSIVVDQARWEWSEMWKKEDWWAIWIGFFLLIAAMFIYFPHSGEMENIITKAQSEYGQAAARTNAIKTIAWYKLSDAKKKAEARKIPAGKWLADFTHKTHSWTDNPLDAFFMGEEKAARKKEVAVAKYETKKAAQDETYAAAVEAEELAEAKGFKDEILNASASAAISKWRDAKLLADKAKKKTKVKPYNQIPNLIGLGIFFCILFGLPMKIMGTSFRKFALGFVLVYGITLLAWFFSYQTTMKHYGIGYAAWAIFLGMLISNTVGTPKWAEAAIQTEYYIKTGLVLLGAKILFEKIITIGTAGIFVAWVVTPTVWLITYWFGQKLIRMPSKRLNAVICSDMSVCGVSAAIAAASACRAKKEELTLAVGLSLVFTAIMMIAMPAVIKAAFPVDKQMILGGAWMGGTIDASGAVAAAGAFLGEKALYVAATIKMIQNVLIGVIAFFVALYFTTRVEVMETGAKVGLNEIWFRFPKFVIGFIVASVTFSLIYSGFNDSLDGLGHAMIDKGTIKGGSDLFRKWFFTLSFVSIGLATNFRELKEHFKGGKPLILYVFGQSLNLVLTLLMAYIMFYMVFPELTATI</sequence>
<dbReference type="Proteomes" id="UP000231203">
    <property type="component" value="Unassembled WGS sequence"/>
</dbReference>
<dbReference type="InterPro" id="IPR018383">
    <property type="entry name" value="UPF0324_pro"/>
</dbReference>
<feature type="transmembrane region" description="Helical" evidence="7">
    <location>
        <begin position="402"/>
        <end position="425"/>
    </location>
</feature>
<comment type="caution">
    <text evidence="8">The sequence shown here is derived from an EMBL/GenBank/DDBJ whole genome shotgun (WGS) entry which is preliminary data.</text>
</comment>
<dbReference type="EMBL" id="PDTI01000040">
    <property type="protein sequence ID" value="PIE62519.1"/>
    <property type="molecule type" value="Genomic_DNA"/>
</dbReference>
<feature type="transmembrane region" description="Helical" evidence="7">
    <location>
        <begin position="524"/>
        <end position="540"/>
    </location>
</feature>
<feature type="transmembrane region" description="Helical" evidence="7">
    <location>
        <begin position="25"/>
        <end position="43"/>
    </location>
</feature>
<comment type="subcellular location">
    <subcellularLocation>
        <location evidence="1">Cell membrane</location>
        <topology evidence="1">Multi-pass membrane protein</topology>
    </subcellularLocation>
</comment>
<name>A0A2G6MSD1_9BACT</name>
<evidence type="ECO:0000256" key="4">
    <source>
        <dbReference type="ARBA" id="ARBA00022692"/>
    </source>
</evidence>
<evidence type="ECO:0000256" key="2">
    <source>
        <dbReference type="ARBA" id="ARBA00007977"/>
    </source>
</evidence>
<organism evidence="8 9">
    <name type="scientific">Desulfobacter postgatei</name>
    <dbReference type="NCBI Taxonomy" id="2293"/>
    <lineage>
        <taxon>Bacteria</taxon>
        <taxon>Pseudomonadati</taxon>
        <taxon>Thermodesulfobacteriota</taxon>
        <taxon>Desulfobacteria</taxon>
        <taxon>Desulfobacterales</taxon>
        <taxon>Desulfobacteraceae</taxon>
        <taxon>Desulfobacter</taxon>
    </lineage>
</organism>
<keyword evidence="5 7" id="KW-1133">Transmembrane helix</keyword>
<accession>A0A2G6MSD1</accession>
<feature type="transmembrane region" description="Helical" evidence="7">
    <location>
        <begin position="476"/>
        <end position="497"/>
    </location>
</feature>
<feature type="transmembrane region" description="Helical" evidence="7">
    <location>
        <begin position="250"/>
        <end position="269"/>
    </location>
</feature>
<feature type="transmembrane region" description="Helical" evidence="7">
    <location>
        <begin position="338"/>
        <end position="358"/>
    </location>
</feature>
<feature type="transmembrane region" description="Helical" evidence="7">
    <location>
        <begin position="193"/>
        <end position="212"/>
    </location>
</feature>
<keyword evidence="3" id="KW-1003">Cell membrane</keyword>
<feature type="transmembrane region" description="Helical" evidence="7">
    <location>
        <begin position="301"/>
        <end position="326"/>
    </location>
</feature>
<feature type="transmembrane region" description="Helical" evidence="7">
    <location>
        <begin position="370"/>
        <end position="390"/>
    </location>
</feature>
<evidence type="ECO:0000256" key="1">
    <source>
        <dbReference type="ARBA" id="ARBA00004651"/>
    </source>
</evidence>
<protein>
    <submittedName>
        <fullName evidence="8">Putative sulfate exporter family transporter</fullName>
    </submittedName>
</protein>
<feature type="transmembrane region" description="Helical" evidence="7">
    <location>
        <begin position="437"/>
        <end position="455"/>
    </location>
</feature>
<evidence type="ECO:0000256" key="6">
    <source>
        <dbReference type="ARBA" id="ARBA00023136"/>
    </source>
</evidence>
<dbReference type="Pfam" id="PF03601">
    <property type="entry name" value="Cons_hypoth698"/>
    <property type="match status" value="1"/>
</dbReference>
<evidence type="ECO:0000313" key="9">
    <source>
        <dbReference type="Proteomes" id="UP000231203"/>
    </source>
</evidence>
<gene>
    <name evidence="8" type="ORF">CSA25_04860</name>
</gene>
<keyword evidence="4 7" id="KW-0812">Transmembrane</keyword>
<keyword evidence="6 7" id="KW-0472">Membrane</keyword>
<dbReference type="GO" id="GO:0005886">
    <property type="term" value="C:plasma membrane"/>
    <property type="evidence" value="ECO:0007669"/>
    <property type="project" value="UniProtKB-SubCell"/>
</dbReference>
<feature type="transmembrane region" description="Helical" evidence="7">
    <location>
        <begin position="552"/>
        <end position="578"/>
    </location>
</feature>
<comment type="similarity">
    <text evidence="2">Belongs to the UPF0324 family.</text>
</comment>
<proteinExistence type="inferred from homology"/>
<dbReference type="PANTHER" id="PTHR30106">
    <property type="entry name" value="INNER MEMBRANE PROTEIN YEIH-RELATED"/>
    <property type="match status" value="1"/>
</dbReference>
<evidence type="ECO:0000313" key="8">
    <source>
        <dbReference type="EMBL" id="PIE62519.1"/>
    </source>
</evidence>